<comment type="similarity">
    <text evidence="3">Belongs to the DNA mismatch repair MutL/HexB family.</text>
</comment>
<keyword evidence="10" id="KW-0234">DNA repair</keyword>
<keyword evidence="7" id="KW-0227">DNA damage</keyword>
<dbReference type="EMBL" id="GBRD01002030">
    <property type="protein sequence ID" value="JAG63791.1"/>
    <property type="molecule type" value="Transcribed_RNA"/>
</dbReference>
<dbReference type="InterPro" id="IPR032189">
    <property type="entry name" value="Mlh1_C"/>
</dbReference>
<keyword evidence="9" id="KW-0007">Acetylation</keyword>
<evidence type="ECO:0000256" key="3">
    <source>
        <dbReference type="ARBA" id="ARBA00006082"/>
    </source>
</evidence>
<dbReference type="AlphaFoldDB" id="A0A0K8TEG6"/>
<dbReference type="Gene3D" id="3.30.565.10">
    <property type="entry name" value="Histidine kinase-like ATPase, C-terminal domain"/>
    <property type="match status" value="1"/>
</dbReference>
<dbReference type="FunFam" id="3.30.565.10:FF:000034">
    <property type="entry name" value="DNA mismatch repair protein mlh1, putative"/>
    <property type="match status" value="1"/>
</dbReference>
<dbReference type="CDD" id="cd03483">
    <property type="entry name" value="MutL_Trans_MLH1"/>
    <property type="match status" value="1"/>
</dbReference>
<evidence type="ECO:0000313" key="17">
    <source>
        <dbReference type="EMBL" id="JAG63791.1"/>
    </source>
</evidence>
<dbReference type="Pfam" id="PF16413">
    <property type="entry name" value="Mlh1_C"/>
    <property type="match status" value="1"/>
</dbReference>
<evidence type="ECO:0000256" key="10">
    <source>
        <dbReference type="ARBA" id="ARBA00023204"/>
    </source>
</evidence>
<evidence type="ECO:0000256" key="1">
    <source>
        <dbReference type="ARBA" id="ARBA00004123"/>
    </source>
</evidence>
<comment type="subcellular location">
    <subcellularLocation>
        <location evidence="2">Chromosome</location>
    </subcellularLocation>
    <subcellularLocation>
        <location evidence="1">Nucleus</location>
    </subcellularLocation>
</comment>
<dbReference type="InterPro" id="IPR002099">
    <property type="entry name" value="MutL/Mlh/PMS"/>
</dbReference>
<dbReference type="SMART" id="SM01340">
    <property type="entry name" value="DNA_mis_repair"/>
    <property type="match status" value="1"/>
</dbReference>
<evidence type="ECO:0000256" key="2">
    <source>
        <dbReference type="ARBA" id="ARBA00004286"/>
    </source>
</evidence>
<feature type="domain" description="DNA mismatch repair protein S5" evidence="16">
    <location>
        <begin position="215"/>
        <end position="334"/>
    </location>
</feature>
<dbReference type="InterPro" id="IPR038973">
    <property type="entry name" value="MutL/Mlh/Pms-like"/>
</dbReference>
<dbReference type="GO" id="GO:0005694">
    <property type="term" value="C:chromosome"/>
    <property type="evidence" value="ECO:0007669"/>
    <property type="project" value="UniProtKB-SubCell"/>
</dbReference>
<evidence type="ECO:0000256" key="5">
    <source>
        <dbReference type="ARBA" id="ARBA00022553"/>
    </source>
</evidence>
<dbReference type="Gene3D" id="3.30.230.10">
    <property type="match status" value="1"/>
</dbReference>
<keyword evidence="5" id="KW-0597">Phosphoprotein</keyword>
<accession>A0A0K8TEG6</accession>
<dbReference type="InterPro" id="IPR014762">
    <property type="entry name" value="DNA_mismatch_repair_CS"/>
</dbReference>
<evidence type="ECO:0000256" key="6">
    <source>
        <dbReference type="ARBA" id="ARBA00022741"/>
    </source>
</evidence>
<dbReference type="InterPro" id="IPR036890">
    <property type="entry name" value="HATPase_C_sf"/>
</dbReference>
<dbReference type="Pfam" id="PF13589">
    <property type="entry name" value="HATPase_c_3"/>
    <property type="match status" value="1"/>
</dbReference>
<evidence type="ECO:0000256" key="14">
    <source>
        <dbReference type="ARBA" id="ARBA00072852"/>
    </source>
</evidence>
<evidence type="ECO:0000256" key="4">
    <source>
        <dbReference type="ARBA" id="ARBA00022454"/>
    </source>
</evidence>
<evidence type="ECO:0000259" key="16">
    <source>
        <dbReference type="SMART" id="SM01340"/>
    </source>
</evidence>
<dbReference type="GO" id="GO:0032389">
    <property type="term" value="C:MutLalpha complex"/>
    <property type="evidence" value="ECO:0007669"/>
    <property type="project" value="TreeGrafter"/>
</dbReference>
<dbReference type="GO" id="GO:0006298">
    <property type="term" value="P:mismatch repair"/>
    <property type="evidence" value="ECO:0007669"/>
    <property type="project" value="InterPro"/>
</dbReference>
<dbReference type="GO" id="GO:0005524">
    <property type="term" value="F:ATP binding"/>
    <property type="evidence" value="ECO:0007669"/>
    <property type="project" value="UniProtKB-KW"/>
</dbReference>
<dbReference type="GO" id="GO:0030983">
    <property type="term" value="F:mismatched DNA binding"/>
    <property type="evidence" value="ECO:0007669"/>
    <property type="project" value="InterPro"/>
</dbReference>
<dbReference type="PANTHER" id="PTHR10073:SF12">
    <property type="entry name" value="DNA MISMATCH REPAIR PROTEIN MLH1"/>
    <property type="match status" value="1"/>
</dbReference>
<dbReference type="FunFam" id="3.30.230.10:FF:000014">
    <property type="entry name" value="DNA mismatch repair protein Mlh1"/>
    <property type="match status" value="1"/>
</dbReference>
<protein>
    <recommendedName>
        <fullName evidence="14">DNA mismatch repair protein MLH1</fullName>
    </recommendedName>
    <alternativeName>
        <fullName evidence="13">DNA mismatch repair protein Mlh1</fullName>
    </alternativeName>
    <alternativeName>
        <fullName evidence="15">MutL protein homolog 1</fullName>
    </alternativeName>
</protein>
<reference evidence="17" key="1">
    <citation type="submission" date="2014-09" db="EMBL/GenBank/DDBJ databases">
        <authorList>
            <person name="Magalhaes I.L.F."/>
            <person name="Oliveira U."/>
            <person name="Santos F.R."/>
            <person name="Vidigal T.H.D.A."/>
            <person name="Brescovit A.D."/>
            <person name="Santos A.J."/>
        </authorList>
    </citation>
    <scope>NUCLEOTIDE SEQUENCE</scope>
</reference>
<organism evidence="17">
    <name type="scientific">Lygus hesperus</name>
    <name type="common">Western plant bug</name>
    <dbReference type="NCBI Taxonomy" id="30085"/>
    <lineage>
        <taxon>Eukaryota</taxon>
        <taxon>Metazoa</taxon>
        <taxon>Ecdysozoa</taxon>
        <taxon>Arthropoda</taxon>
        <taxon>Hexapoda</taxon>
        <taxon>Insecta</taxon>
        <taxon>Pterygota</taxon>
        <taxon>Neoptera</taxon>
        <taxon>Paraneoptera</taxon>
        <taxon>Hemiptera</taxon>
        <taxon>Heteroptera</taxon>
        <taxon>Panheteroptera</taxon>
        <taxon>Cimicomorpha</taxon>
        <taxon>Miridae</taxon>
        <taxon>Mirini</taxon>
        <taxon>Lygus</taxon>
    </lineage>
</organism>
<keyword evidence="4" id="KW-0158">Chromosome</keyword>
<dbReference type="PANTHER" id="PTHR10073">
    <property type="entry name" value="DNA MISMATCH REPAIR PROTEIN MLH, PMS, MUTL"/>
    <property type="match status" value="1"/>
</dbReference>
<dbReference type="InterPro" id="IPR013507">
    <property type="entry name" value="DNA_mismatch_S5_2-like"/>
</dbReference>
<evidence type="ECO:0000256" key="15">
    <source>
        <dbReference type="ARBA" id="ARBA00082865"/>
    </source>
</evidence>
<evidence type="ECO:0000256" key="12">
    <source>
        <dbReference type="ARBA" id="ARBA00023306"/>
    </source>
</evidence>
<keyword evidence="8" id="KW-0067">ATP-binding</keyword>
<keyword evidence="11" id="KW-0539">Nucleus</keyword>
<dbReference type="GO" id="GO:0140664">
    <property type="term" value="F:ATP-dependent DNA damage sensor activity"/>
    <property type="evidence" value="ECO:0007669"/>
    <property type="project" value="InterPro"/>
</dbReference>
<keyword evidence="6" id="KW-0547">Nucleotide-binding</keyword>
<sequence>MGEPGVIKKLDEVVVNRIAAGEVIQRPANALKELLENSLDAKSTNIQVTLKNGGLKLLQIQDNGTGIRKQDMDIVCERFTTSKLTKFEDLTSIATFGFRGEALASISHVAHLTITTKTATQQCAFRAQYEDGKLKGPPKPCAGNQGTLITVEDLFYNIATRKKVLKNPTEEFVKIADVVGKYAVHNPAVGFILKRQGETTSDIKTNPSSTHVDAIRAIYGENIARELMEVEFSHEVLKFKMHGYISNVNYSTKKQVFILFINNRLVDSTALRKAVEREYAIHLPSGAQPFIYLSLALDPKNVDVNVHPTKHEVHFLHEDEIIDSARSVIESKLLGSNKSRVFYTQVKLPGVDLKSEEAILEKSDSSFRKVRDNVLVRTDSSVQKIDKFFHSHGDGNKNEEDKKNINRREIRLTSVLTLKREIEVESSLALRDIISDSTYVGLAEREEILIQHNISLYMLHAETLKEELFYQLTVFDFGNYGAIKFVKPLPLRELVEIGLEDPDLRGSLSNTSVDDVLDGVVSCLCSKKEMLLDYFSIEINDQHLCTIPLLLENYVPDVSRLPGYLLRLACDVDWTAEEPCFRGICRETARFFSYCNHYDDYDKYKWNIEHIVYPAMKKHLLPHKKLAEDKSITNLISLPALYKVFERC</sequence>
<dbReference type="SUPFAM" id="SSF55874">
    <property type="entry name" value="ATPase domain of HSP90 chaperone/DNA topoisomerase II/histidine kinase"/>
    <property type="match status" value="1"/>
</dbReference>
<dbReference type="InterPro" id="IPR020568">
    <property type="entry name" value="Ribosomal_Su5_D2-typ_SF"/>
</dbReference>
<dbReference type="GO" id="GO:0031981">
    <property type="term" value="C:nuclear lumen"/>
    <property type="evidence" value="ECO:0007669"/>
    <property type="project" value="UniProtKB-ARBA"/>
</dbReference>
<dbReference type="NCBIfam" id="TIGR00585">
    <property type="entry name" value="mutl"/>
    <property type="match status" value="1"/>
</dbReference>
<evidence type="ECO:0000256" key="7">
    <source>
        <dbReference type="ARBA" id="ARBA00022763"/>
    </source>
</evidence>
<proteinExistence type="inferred from homology"/>
<dbReference type="InterPro" id="IPR014721">
    <property type="entry name" value="Ribsml_uS5_D2-typ_fold_subgr"/>
</dbReference>
<evidence type="ECO:0000256" key="13">
    <source>
        <dbReference type="ARBA" id="ARBA00071080"/>
    </source>
</evidence>
<evidence type="ECO:0000256" key="9">
    <source>
        <dbReference type="ARBA" id="ARBA00022990"/>
    </source>
</evidence>
<dbReference type="GO" id="GO:0016887">
    <property type="term" value="F:ATP hydrolysis activity"/>
    <property type="evidence" value="ECO:0007669"/>
    <property type="project" value="InterPro"/>
</dbReference>
<dbReference type="Pfam" id="PF01119">
    <property type="entry name" value="DNA_mis_repair"/>
    <property type="match status" value="1"/>
</dbReference>
<dbReference type="PROSITE" id="PS00058">
    <property type="entry name" value="DNA_MISMATCH_REPAIR_1"/>
    <property type="match status" value="1"/>
</dbReference>
<evidence type="ECO:0000256" key="11">
    <source>
        <dbReference type="ARBA" id="ARBA00023242"/>
    </source>
</evidence>
<name>A0A0K8TEG6_LYGHE</name>
<evidence type="ECO:0000256" key="8">
    <source>
        <dbReference type="ARBA" id="ARBA00022840"/>
    </source>
</evidence>
<dbReference type="CDD" id="cd16926">
    <property type="entry name" value="HATPase_MutL-MLH-PMS-like"/>
    <property type="match status" value="1"/>
</dbReference>
<dbReference type="SUPFAM" id="SSF54211">
    <property type="entry name" value="Ribosomal protein S5 domain 2-like"/>
    <property type="match status" value="1"/>
</dbReference>
<keyword evidence="12" id="KW-0131">Cell cycle</keyword>